<evidence type="ECO:0000256" key="7">
    <source>
        <dbReference type="ARBA" id="ARBA00022989"/>
    </source>
</evidence>
<dbReference type="GO" id="GO:0006094">
    <property type="term" value="P:gluconeogenesis"/>
    <property type="evidence" value="ECO:0007669"/>
    <property type="project" value="UniProtKB-UniRule"/>
</dbReference>
<dbReference type="PROSITE" id="PS51440">
    <property type="entry name" value="TIM_2"/>
    <property type="match status" value="1"/>
</dbReference>
<evidence type="ECO:0000313" key="14">
    <source>
        <dbReference type="EMBL" id="CUN98863.1"/>
    </source>
</evidence>
<evidence type="ECO:0000259" key="13">
    <source>
        <dbReference type="Pfam" id="PF07291"/>
    </source>
</evidence>
<feature type="transmembrane region" description="Helical" evidence="12">
    <location>
        <begin position="397"/>
        <end position="419"/>
    </location>
</feature>
<comment type="function">
    <text evidence="11">Involved in the gluconeogenesis. Catalyzes stereospecifically the conversion of dihydroxyacetone phosphate (DHAP) to D-glyceraldehyde-3-phosphate (G3P).</text>
</comment>
<dbReference type="CDD" id="cd00311">
    <property type="entry name" value="TIM"/>
    <property type="match status" value="1"/>
</dbReference>
<comment type="catalytic activity">
    <reaction evidence="11">
        <text>D-glyceraldehyde 3-phosphate = dihydroxyacetone phosphate</text>
        <dbReference type="Rhea" id="RHEA:18585"/>
        <dbReference type="ChEBI" id="CHEBI:57642"/>
        <dbReference type="ChEBI" id="CHEBI:59776"/>
        <dbReference type="EC" id="5.3.1.1"/>
    </reaction>
</comment>
<feature type="transmembrane region" description="Helical" evidence="12">
    <location>
        <begin position="12"/>
        <end position="31"/>
    </location>
</feature>
<feature type="active site" description="Electrophile" evidence="11">
    <location>
        <position position="533"/>
    </location>
</feature>
<keyword evidence="19" id="KW-1185">Reference proteome</keyword>
<keyword evidence="8 12" id="KW-0472">Membrane</keyword>
<name>A0A174BED4_9BACE</name>
<dbReference type="PROSITE" id="PS00171">
    <property type="entry name" value="TIM_1"/>
    <property type="match status" value="1"/>
</dbReference>
<dbReference type="Proteomes" id="UP000421791">
    <property type="component" value="Unassembled WGS sequence"/>
</dbReference>
<evidence type="ECO:0000313" key="17">
    <source>
        <dbReference type="Proteomes" id="UP000095517"/>
    </source>
</evidence>
<keyword evidence="4 11" id="KW-0312">Gluconeogenesis</keyword>
<feature type="binding site" evidence="11">
    <location>
        <begin position="671"/>
        <end position="672"/>
    </location>
    <ligand>
        <name>substrate</name>
    </ligand>
</feature>
<dbReference type="SUPFAM" id="SSF51351">
    <property type="entry name" value="Triosephosphate isomerase (TIM)"/>
    <property type="match status" value="1"/>
</dbReference>
<reference evidence="18 19" key="2">
    <citation type="journal article" date="2019" name="Nat. Med.">
        <title>A library of human gut bacterial isolates paired with longitudinal multiomics data enables mechanistic microbiome research.</title>
        <authorList>
            <person name="Poyet M."/>
            <person name="Groussin M."/>
            <person name="Gibbons S.M."/>
            <person name="Avila-Pacheco J."/>
            <person name="Jiang X."/>
            <person name="Kearney S.M."/>
            <person name="Perrotta A.R."/>
            <person name="Berdy B."/>
            <person name="Zhao S."/>
            <person name="Lieberman T.D."/>
            <person name="Swanson P.K."/>
            <person name="Smith M."/>
            <person name="Roesemann S."/>
            <person name="Alexander J.E."/>
            <person name="Rich S.A."/>
            <person name="Livny J."/>
            <person name="Vlamakis H."/>
            <person name="Clish C."/>
            <person name="Bullock K."/>
            <person name="Deik A."/>
            <person name="Scott J."/>
            <person name="Pierce K.A."/>
            <person name="Xavier R.J."/>
            <person name="Alm E.J."/>
        </authorList>
    </citation>
    <scope>NUCLEOTIDE SEQUENCE [LARGE SCALE GENOMIC DNA]</scope>
    <source>
        <strain evidence="16 19">BIOML-A2</strain>
        <strain evidence="15 18">BIOML-A6</strain>
    </source>
</reference>
<dbReference type="PANTHER" id="PTHR21139">
    <property type="entry name" value="TRIOSEPHOSPHATE ISOMERASE"/>
    <property type="match status" value="1"/>
</dbReference>
<evidence type="ECO:0000256" key="11">
    <source>
        <dbReference type="HAMAP-Rule" id="MF_00147"/>
    </source>
</evidence>
<feature type="transmembrane region" description="Helical" evidence="12">
    <location>
        <begin position="59"/>
        <end position="81"/>
    </location>
</feature>
<comment type="subcellular location">
    <subcellularLocation>
        <location evidence="11">Cytoplasm</location>
    </subcellularLocation>
    <subcellularLocation>
        <location evidence="1">Membrane</location>
        <topology evidence="1">Multi-pass membrane protein</topology>
    </subcellularLocation>
</comment>
<comment type="similarity">
    <text evidence="3 11">Belongs to the triosephosphate isomerase family.</text>
</comment>
<dbReference type="EMBL" id="VWAG01000011">
    <property type="protein sequence ID" value="KAA5258208.1"/>
    <property type="molecule type" value="Genomic_DNA"/>
</dbReference>
<feature type="transmembrane region" description="Helical" evidence="12">
    <location>
        <begin position="88"/>
        <end position="109"/>
    </location>
</feature>
<comment type="pathway">
    <text evidence="11">Carbohydrate biosynthesis; gluconeogenesis.</text>
</comment>
<dbReference type="Proteomes" id="UP000095517">
    <property type="component" value="Unassembled WGS sequence"/>
</dbReference>
<dbReference type="GO" id="GO:0019563">
    <property type="term" value="P:glycerol catabolic process"/>
    <property type="evidence" value="ECO:0007669"/>
    <property type="project" value="TreeGrafter"/>
</dbReference>
<dbReference type="GO" id="GO:0016020">
    <property type="term" value="C:membrane"/>
    <property type="evidence" value="ECO:0007669"/>
    <property type="project" value="UniProtKB-SubCell"/>
</dbReference>
<dbReference type="Proteomes" id="UP000440198">
    <property type="component" value="Unassembled WGS sequence"/>
</dbReference>
<dbReference type="EMBL" id="CYZH01000005">
    <property type="protein sequence ID" value="CUN98863.1"/>
    <property type="molecule type" value="Genomic_DNA"/>
</dbReference>
<evidence type="ECO:0000313" key="18">
    <source>
        <dbReference type="Proteomes" id="UP000421791"/>
    </source>
</evidence>
<keyword evidence="7 12" id="KW-1133">Transmembrane helix</keyword>
<dbReference type="HAMAP" id="MF_00147_B">
    <property type="entry name" value="TIM_B"/>
    <property type="match status" value="1"/>
</dbReference>
<dbReference type="EMBL" id="VWAK01000014">
    <property type="protein sequence ID" value="KAA5230276.1"/>
    <property type="molecule type" value="Genomic_DNA"/>
</dbReference>
<feature type="domain" description="Methylamine utilisation protein MauE" evidence="13">
    <location>
        <begin position="12"/>
        <end position="142"/>
    </location>
</feature>
<dbReference type="AlphaFoldDB" id="A0A174BED4"/>
<dbReference type="GO" id="GO:0004807">
    <property type="term" value="F:triose-phosphate isomerase activity"/>
    <property type="evidence" value="ECO:0007669"/>
    <property type="project" value="UniProtKB-UniRule"/>
</dbReference>
<dbReference type="InterPro" id="IPR000652">
    <property type="entry name" value="Triosephosphate_isomerase"/>
</dbReference>
<evidence type="ECO:0000256" key="2">
    <source>
        <dbReference type="ARBA" id="ARBA00004680"/>
    </source>
</evidence>
<comment type="subunit">
    <text evidence="11">Homodimer.</text>
</comment>
<evidence type="ECO:0000313" key="15">
    <source>
        <dbReference type="EMBL" id="KAA5230276.1"/>
    </source>
</evidence>
<keyword evidence="6 12" id="KW-0812">Transmembrane</keyword>
<evidence type="ECO:0000313" key="19">
    <source>
        <dbReference type="Proteomes" id="UP000440198"/>
    </source>
</evidence>
<dbReference type="Gene3D" id="3.20.20.70">
    <property type="entry name" value="Aldolase class I"/>
    <property type="match status" value="1"/>
</dbReference>
<dbReference type="Pfam" id="PF00121">
    <property type="entry name" value="TIM"/>
    <property type="match status" value="1"/>
</dbReference>
<dbReference type="InterPro" id="IPR013785">
    <property type="entry name" value="Aldolase_TIM"/>
</dbReference>
<dbReference type="GO" id="GO:0030416">
    <property type="term" value="P:methylamine metabolic process"/>
    <property type="evidence" value="ECO:0007669"/>
    <property type="project" value="InterPro"/>
</dbReference>
<sequence>MKDKNLHIIQEVVANTGRFILAASFIFSGFVKAVDPLGFQYKIQDYLAAFGMASWFPSFFPLLGGIVLSSVEFFIGISLFFGTRRTIASSLALMLMIFMTPLTLYLALFDPVSDCGCFGDAWVLTNWETFGKNVVLLLAAAGTFRYRKMVFRFISVKMEWLVSLYTLFFVFTLSFYCLNRLPVLDFRPYKIGKNISEGMTIPDGAKPSVYESIFVLEKNGEKKEFTLDNYPDSTWTFVDTRTVLKEKGYEPPIHDFSIMDLDTGDDITEDVLTDMGYTFLLVAHRIEEADDSNIDLINEIYDYSVEHGYRFYCLTSSPEEQIELWKDKTGAEYPFCQMDDITLKTMVRSNPGLMLIKNGTILNKWSDEDIPDEYVLTDKLENLPLGQQKLESDFHTVGYVFLWFVIPLLLVLGVDVLVIRRRERKKSFINPLNKENKMRKNIVAGNWKMNKTLQEGIALAKELNEALANEKPNCDVIICTPFIHLASVTPLVDAAKIGVGAENCADKASGAYTGEVSAEMVASTGAKYVILGHSERRAYYGETVAILEEKVKLALANGLTPIFCIGEVLEEREANKQNEVVAAQMASVFSLSAEDFSKIILAYEPVWAIGTGKTATPEQAQEIHAFIRSIVADKYGKEIADNTSILYGGSCKPSNAKELFANPDVDGGLIGGAALKVADFKGIIDAFNA</sequence>
<evidence type="ECO:0000256" key="12">
    <source>
        <dbReference type="SAM" id="Phobius"/>
    </source>
</evidence>
<feature type="binding site" evidence="11">
    <location>
        <position position="610"/>
    </location>
    <ligand>
        <name>substrate</name>
    </ligand>
</feature>
<evidence type="ECO:0000256" key="6">
    <source>
        <dbReference type="ARBA" id="ARBA00022692"/>
    </source>
</evidence>
<dbReference type="InterPro" id="IPR035990">
    <property type="entry name" value="TIM_sf"/>
</dbReference>
<dbReference type="InterPro" id="IPR020861">
    <property type="entry name" value="Triosephosphate_isomerase_AS"/>
</dbReference>
<dbReference type="GO" id="GO:0006096">
    <property type="term" value="P:glycolytic process"/>
    <property type="evidence" value="ECO:0007669"/>
    <property type="project" value="UniProtKB-UniRule"/>
</dbReference>
<evidence type="ECO:0000313" key="16">
    <source>
        <dbReference type="EMBL" id="KAA5258208.1"/>
    </source>
</evidence>
<organism evidence="14 17">
    <name type="scientific">Bacteroides finegoldii</name>
    <dbReference type="NCBI Taxonomy" id="338188"/>
    <lineage>
        <taxon>Bacteria</taxon>
        <taxon>Pseudomonadati</taxon>
        <taxon>Bacteroidota</taxon>
        <taxon>Bacteroidia</taxon>
        <taxon>Bacteroidales</taxon>
        <taxon>Bacteroidaceae</taxon>
        <taxon>Bacteroides</taxon>
    </lineage>
</organism>
<dbReference type="NCBIfam" id="NF045576">
    <property type="entry name" value="BT_3928_fam"/>
    <property type="match status" value="1"/>
</dbReference>
<dbReference type="InterPro" id="IPR022896">
    <property type="entry name" value="TrioseP_Isoase_bac/euk"/>
</dbReference>
<dbReference type="RefSeq" id="WP_007749380.1">
    <property type="nucleotide sequence ID" value="NZ_CABIXA010000005.1"/>
</dbReference>
<dbReference type="Pfam" id="PF07291">
    <property type="entry name" value="MauE"/>
    <property type="match status" value="1"/>
</dbReference>
<dbReference type="PANTHER" id="PTHR21139:SF42">
    <property type="entry name" value="TRIOSEPHOSPHATE ISOMERASE"/>
    <property type="match status" value="1"/>
</dbReference>
<dbReference type="UniPathway" id="UPA00109">
    <property type="reaction ID" value="UER00189"/>
</dbReference>
<comment type="pathway">
    <text evidence="2 11">Carbohydrate degradation; glycolysis; D-glyceraldehyde 3-phosphate from glycerone phosphate: step 1/1.</text>
</comment>
<dbReference type="GO" id="GO:0046166">
    <property type="term" value="P:glyceraldehyde-3-phosphate biosynthetic process"/>
    <property type="evidence" value="ECO:0007669"/>
    <property type="project" value="TreeGrafter"/>
</dbReference>
<feature type="binding site" evidence="11">
    <location>
        <position position="650"/>
    </location>
    <ligand>
        <name>substrate</name>
    </ligand>
</feature>
<feature type="active site" description="Proton acceptor" evidence="11">
    <location>
        <position position="604"/>
    </location>
</feature>
<dbReference type="FunFam" id="3.20.20.70:FF:000016">
    <property type="entry name" value="Triosephosphate isomerase"/>
    <property type="match status" value="1"/>
</dbReference>
<feature type="binding site" evidence="11">
    <location>
        <begin position="446"/>
        <end position="448"/>
    </location>
    <ligand>
        <name>substrate</name>
    </ligand>
</feature>
<evidence type="ECO:0000256" key="3">
    <source>
        <dbReference type="ARBA" id="ARBA00007422"/>
    </source>
</evidence>
<evidence type="ECO:0000256" key="8">
    <source>
        <dbReference type="ARBA" id="ARBA00023136"/>
    </source>
</evidence>
<keyword evidence="5 11" id="KW-0963">Cytoplasm</keyword>
<dbReference type="GeneID" id="92990352"/>
<evidence type="ECO:0000256" key="5">
    <source>
        <dbReference type="ARBA" id="ARBA00022490"/>
    </source>
</evidence>
<evidence type="ECO:0000256" key="10">
    <source>
        <dbReference type="ARBA" id="ARBA00023235"/>
    </source>
</evidence>
<feature type="transmembrane region" description="Helical" evidence="12">
    <location>
        <begin position="158"/>
        <end position="176"/>
    </location>
</feature>
<gene>
    <name evidence="11 14" type="primary">tpiA</name>
    <name evidence="14" type="ORF">ERS852397_01165</name>
    <name evidence="16" type="ORF">F2Z09_08380</name>
    <name evidence="15" type="ORF">F2Z22_10605</name>
</gene>
<evidence type="ECO:0000256" key="9">
    <source>
        <dbReference type="ARBA" id="ARBA00023152"/>
    </source>
</evidence>
<accession>A0A174BED4</accession>
<reference evidence="14 17" key="1">
    <citation type="submission" date="2015-09" db="EMBL/GenBank/DDBJ databases">
        <authorList>
            <consortium name="Pathogen Informatics"/>
        </authorList>
    </citation>
    <scope>NUCLEOTIDE SEQUENCE [LARGE SCALE GENOMIC DNA]</scope>
    <source>
        <strain evidence="14 17">2789STDY5608840</strain>
    </source>
</reference>
<dbReference type="STRING" id="338188.ERS852397_01165"/>
<evidence type="ECO:0000256" key="4">
    <source>
        <dbReference type="ARBA" id="ARBA00022432"/>
    </source>
</evidence>
<proteinExistence type="inferred from homology"/>
<keyword evidence="10 11" id="KW-0413">Isomerase</keyword>
<dbReference type="GO" id="GO:0005829">
    <property type="term" value="C:cytosol"/>
    <property type="evidence" value="ECO:0007669"/>
    <property type="project" value="TreeGrafter"/>
</dbReference>
<dbReference type="UniPathway" id="UPA00138"/>
<dbReference type="EC" id="5.3.1.1" evidence="11"/>
<dbReference type="InterPro" id="IPR009908">
    <property type="entry name" value="Methylamine_util_MauE"/>
</dbReference>
<protein>
    <recommendedName>
        <fullName evidence="11">Triosephosphate isomerase</fullName>
        <shortName evidence="11">TIM</shortName>
        <shortName evidence="11">TPI</shortName>
        <ecNumber evidence="11">5.3.1.1</ecNumber>
    </recommendedName>
    <alternativeName>
        <fullName evidence="11">Triose-phosphate isomerase</fullName>
    </alternativeName>
</protein>
<keyword evidence="9 11" id="KW-0324">Glycolysis</keyword>
<evidence type="ECO:0000256" key="1">
    <source>
        <dbReference type="ARBA" id="ARBA00004141"/>
    </source>
</evidence>
<dbReference type="NCBIfam" id="TIGR00419">
    <property type="entry name" value="tim"/>
    <property type="match status" value="1"/>
</dbReference>